<proteinExistence type="predicted"/>
<evidence type="ECO:0000313" key="3">
    <source>
        <dbReference type="EMBL" id="VAW26127.1"/>
    </source>
</evidence>
<accession>A0A3B0ULI4</accession>
<evidence type="ECO:0000256" key="1">
    <source>
        <dbReference type="SAM" id="Phobius"/>
    </source>
</evidence>
<feature type="transmembrane region" description="Helical" evidence="1">
    <location>
        <begin position="61"/>
        <end position="77"/>
    </location>
</feature>
<keyword evidence="1" id="KW-0812">Transmembrane</keyword>
<dbReference type="EMBL" id="UOES01000066">
    <property type="protein sequence ID" value="VAW26127.1"/>
    <property type="molecule type" value="Genomic_DNA"/>
</dbReference>
<dbReference type="AlphaFoldDB" id="A0A3B0ULI4"/>
<dbReference type="Pfam" id="PF25221">
    <property type="entry name" value="5TMH_Lnb"/>
    <property type="match status" value="1"/>
</dbReference>
<keyword evidence="1" id="KW-0472">Membrane</keyword>
<protein>
    <recommendedName>
        <fullName evidence="2">Lnb-like transmembrane domain-containing protein</fullName>
    </recommendedName>
</protein>
<dbReference type="InterPro" id="IPR057436">
    <property type="entry name" value="5TMH_Lnb"/>
</dbReference>
<keyword evidence="1" id="KW-1133">Transmembrane helix</keyword>
<feature type="transmembrane region" description="Helical" evidence="1">
    <location>
        <begin position="6"/>
        <end position="24"/>
    </location>
</feature>
<reference evidence="3" key="1">
    <citation type="submission" date="2018-06" db="EMBL/GenBank/DDBJ databases">
        <authorList>
            <person name="Zhirakovskaya E."/>
        </authorList>
    </citation>
    <scope>NUCLEOTIDE SEQUENCE</scope>
</reference>
<gene>
    <name evidence="3" type="ORF">MNBD_BACTEROID06-1809</name>
</gene>
<feature type="non-terminal residue" evidence="3">
    <location>
        <position position="1"/>
    </location>
</feature>
<name>A0A3B0ULI4_9ZZZZ</name>
<feature type="transmembrane region" description="Helical" evidence="1">
    <location>
        <begin position="31"/>
        <end position="49"/>
    </location>
</feature>
<sequence>AAAANNFNILWAIPVHLVVAFGLVRKNPKRWINWYLALLIPYSILLLLFWKTFPQDLNEGFIPIVLLIVVRSIAIILRK</sequence>
<evidence type="ECO:0000259" key="2">
    <source>
        <dbReference type="Pfam" id="PF25221"/>
    </source>
</evidence>
<feature type="domain" description="Lnb-like transmembrane" evidence="2">
    <location>
        <begin position="2"/>
        <end position="77"/>
    </location>
</feature>
<organism evidence="3">
    <name type="scientific">hydrothermal vent metagenome</name>
    <dbReference type="NCBI Taxonomy" id="652676"/>
    <lineage>
        <taxon>unclassified sequences</taxon>
        <taxon>metagenomes</taxon>
        <taxon>ecological metagenomes</taxon>
    </lineage>
</organism>